<dbReference type="Gene3D" id="3.10.310.50">
    <property type="match status" value="1"/>
</dbReference>
<dbReference type="PANTHER" id="PTHR30373:SF2">
    <property type="entry name" value="UPF0603 PROTEIN YGCG"/>
    <property type="match status" value="1"/>
</dbReference>
<comment type="caution">
    <text evidence="3">The sequence shown here is derived from an EMBL/GenBank/DDBJ whole genome shotgun (WGS) entry which is preliminary data.</text>
</comment>
<dbReference type="Pfam" id="PF04536">
    <property type="entry name" value="TPM_phosphatase"/>
    <property type="match status" value="1"/>
</dbReference>
<reference evidence="3 4" key="1">
    <citation type="submission" date="2020-07" db="EMBL/GenBank/DDBJ databases">
        <title>Description of Kordia aestuariivivens sp. nov., isolated from a tidal flat.</title>
        <authorList>
            <person name="Park S."/>
            <person name="Yoon J.-H."/>
        </authorList>
    </citation>
    <scope>NUCLEOTIDE SEQUENCE [LARGE SCALE GENOMIC DNA]</scope>
    <source>
        <strain evidence="3 4">YSTF-M3</strain>
    </source>
</reference>
<feature type="transmembrane region" description="Helical" evidence="1">
    <location>
        <begin position="184"/>
        <end position="204"/>
    </location>
</feature>
<dbReference type="EMBL" id="JACGWS010000013">
    <property type="protein sequence ID" value="MBC8756733.1"/>
    <property type="molecule type" value="Genomic_DNA"/>
</dbReference>
<evidence type="ECO:0000259" key="2">
    <source>
        <dbReference type="Pfam" id="PF04536"/>
    </source>
</evidence>
<feature type="domain" description="TPM" evidence="2">
    <location>
        <begin position="42"/>
        <end position="165"/>
    </location>
</feature>
<protein>
    <submittedName>
        <fullName evidence="3">TPM domain-containing protein</fullName>
    </submittedName>
</protein>
<sequence length="272" mass="28940">MLNTSTIYFKTFICIVGLFFLNVSYAQFKIPPKPTKATPDAVYDYINLLSIGEKNALENKLIKYSDTTSTQIVVAIIKSTKGENIDYLASNWGHEWQVGQENHDNGIFILLARDDRKISIQNGYGVEHLVTDALSKRIIETRIIPHFKRGNYYDGLNAGVEAIFQVMNGEYTGSRSRSGTDEGIPSAVVIFLVIFFFVLLSILSNNKRNGGNNRGGRHGTGGGLLDIIILSSLGKGGFGGGSSGGFGSGSSGGFGGGFGGGGFGGGGASGSW</sequence>
<evidence type="ECO:0000313" key="4">
    <source>
        <dbReference type="Proteomes" id="UP000619238"/>
    </source>
</evidence>
<dbReference type="Proteomes" id="UP000619238">
    <property type="component" value="Unassembled WGS sequence"/>
</dbReference>
<name>A0ABR7QE12_9FLAO</name>
<keyword evidence="1" id="KW-0472">Membrane</keyword>
<keyword evidence="4" id="KW-1185">Reference proteome</keyword>
<gene>
    <name evidence="3" type="ORF">H2O64_18815</name>
</gene>
<accession>A0ABR7QE12</accession>
<organism evidence="3 4">
    <name type="scientific">Kordia aestuariivivens</name>
    <dbReference type="NCBI Taxonomy" id="2759037"/>
    <lineage>
        <taxon>Bacteria</taxon>
        <taxon>Pseudomonadati</taxon>
        <taxon>Bacteroidota</taxon>
        <taxon>Flavobacteriia</taxon>
        <taxon>Flavobacteriales</taxon>
        <taxon>Flavobacteriaceae</taxon>
        <taxon>Kordia</taxon>
    </lineage>
</organism>
<evidence type="ECO:0000313" key="3">
    <source>
        <dbReference type="EMBL" id="MBC8756733.1"/>
    </source>
</evidence>
<keyword evidence="1" id="KW-1133">Transmembrane helix</keyword>
<keyword evidence="1" id="KW-0812">Transmembrane</keyword>
<dbReference type="PANTHER" id="PTHR30373">
    <property type="entry name" value="UPF0603 PROTEIN YGCG"/>
    <property type="match status" value="1"/>
</dbReference>
<evidence type="ECO:0000256" key="1">
    <source>
        <dbReference type="SAM" id="Phobius"/>
    </source>
</evidence>
<dbReference type="RefSeq" id="WP_187563775.1">
    <property type="nucleotide sequence ID" value="NZ_JACGWS010000013.1"/>
</dbReference>
<proteinExistence type="predicted"/>
<dbReference type="InterPro" id="IPR007621">
    <property type="entry name" value="TPM_dom"/>
</dbReference>